<dbReference type="Pfam" id="PF05971">
    <property type="entry name" value="Methyltransf_10"/>
    <property type="match status" value="1"/>
</dbReference>
<dbReference type="InterPro" id="IPR010286">
    <property type="entry name" value="METTL16/RlmF"/>
</dbReference>
<dbReference type="GO" id="GO:0052907">
    <property type="term" value="F:23S rRNA (adenine(1618)-N(6))-methyltransferase activity"/>
    <property type="evidence" value="ECO:0007669"/>
    <property type="project" value="TreeGrafter"/>
</dbReference>
<reference evidence="3 4" key="1">
    <citation type="journal article" date="2019" name="Int. J. Syst. Evol. Microbiol.">
        <title>Methanofervidicoccus abyssi gen. nov., sp. nov., a hydrogenotrophic methanogen, isolated from a hydrothermal vent chimney in the Mid-Cayman Spreading Center, the Caribbean Sea.</title>
        <authorList>
            <person name="Sakai S."/>
            <person name="Takaki Y."/>
            <person name="Miyazaki M."/>
            <person name="Ogawara M."/>
            <person name="Yanagawa K."/>
            <person name="Miyazaki J."/>
            <person name="Takai K."/>
        </authorList>
    </citation>
    <scope>NUCLEOTIDE SEQUENCE [LARGE SCALE GENOMIC DNA]</scope>
    <source>
        <strain evidence="3 4">HHB</strain>
    </source>
</reference>
<dbReference type="AlphaFoldDB" id="A0A401HR75"/>
<dbReference type="PANTHER" id="PTHR13393:SF0">
    <property type="entry name" value="RNA N6-ADENOSINE-METHYLTRANSFERASE METTL16"/>
    <property type="match status" value="1"/>
</dbReference>
<keyword evidence="2" id="KW-0808">Transferase</keyword>
<keyword evidence="1" id="KW-0489">Methyltransferase</keyword>
<protein>
    <recommendedName>
        <fullName evidence="5">Peptide chain release factor N(5)-glutamine methyltransferase</fullName>
    </recommendedName>
</protein>
<accession>A0A401HR75</accession>
<dbReference type="InterPro" id="IPR029063">
    <property type="entry name" value="SAM-dependent_MTases_sf"/>
</dbReference>
<keyword evidence="4" id="KW-1185">Reference proteome</keyword>
<dbReference type="SUPFAM" id="SSF53335">
    <property type="entry name" value="S-adenosyl-L-methionine-dependent methyltransferases"/>
    <property type="match status" value="1"/>
</dbReference>
<evidence type="ECO:0008006" key="5">
    <source>
        <dbReference type="Google" id="ProtNLM"/>
    </source>
</evidence>
<evidence type="ECO:0000256" key="1">
    <source>
        <dbReference type="ARBA" id="ARBA00022603"/>
    </source>
</evidence>
<gene>
    <name evidence="3" type="ORF">MHHB_P1004</name>
</gene>
<proteinExistence type="predicted"/>
<dbReference type="CDD" id="cd02440">
    <property type="entry name" value="AdoMet_MTases"/>
    <property type="match status" value="1"/>
</dbReference>
<comment type="caution">
    <text evidence="3">The sequence shown here is derived from an EMBL/GenBank/DDBJ whole genome shotgun (WGS) entry which is preliminary data.</text>
</comment>
<dbReference type="EMBL" id="BFAX01000004">
    <property type="protein sequence ID" value="GBF36774.1"/>
    <property type="molecule type" value="Genomic_DNA"/>
</dbReference>
<dbReference type="GO" id="GO:0070475">
    <property type="term" value="P:rRNA base methylation"/>
    <property type="evidence" value="ECO:0007669"/>
    <property type="project" value="TreeGrafter"/>
</dbReference>
<evidence type="ECO:0000256" key="2">
    <source>
        <dbReference type="ARBA" id="ARBA00022679"/>
    </source>
</evidence>
<dbReference type="Proteomes" id="UP000290527">
    <property type="component" value="Unassembled WGS sequence"/>
</dbReference>
<organism evidence="3 4">
    <name type="scientific">Methanofervidicoccus abyssi</name>
    <dbReference type="NCBI Taxonomy" id="2082189"/>
    <lineage>
        <taxon>Archaea</taxon>
        <taxon>Methanobacteriati</taxon>
        <taxon>Methanobacteriota</taxon>
        <taxon>Methanomada group</taxon>
        <taxon>Methanococci</taxon>
        <taxon>Methanococcales</taxon>
        <taxon>Methanofervidicoccus</taxon>
    </lineage>
</organism>
<evidence type="ECO:0000313" key="4">
    <source>
        <dbReference type="Proteomes" id="UP000290527"/>
    </source>
</evidence>
<dbReference type="OrthoDB" id="30774at2157"/>
<evidence type="ECO:0000313" key="3">
    <source>
        <dbReference type="EMBL" id="GBF36774.1"/>
    </source>
</evidence>
<dbReference type="RefSeq" id="WP_131007604.1">
    <property type="nucleotide sequence ID" value="NZ_BFAX01000004.1"/>
</dbReference>
<sequence length="264" mass="30475">MELGLKIEDAVKLNPELKKYTYYKNGKIRIDFKSKESLYLYNKTVLKYVFNIDMDFHRDALIPAPISRYLFIKNLCESFKEENKRSIDDVLEIGTGSGILAIMIAKYYRCNVYATEVVEEYIELAKNNVIRNSLEDRIKIIDSKGKVIEGITKIEGKKFDIIVSYPPFYPPHSVPSKRSFGGAYARNVELIGGGKYGEEFSLRILREGIKYLREGGIIGLMMPHKPKERRKIIEEEVVNLGLILETDKIKIGKRIRHIIKGYLL</sequence>
<dbReference type="PANTHER" id="PTHR13393">
    <property type="entry name" value="SAM-DEPENDENT METHYLTRANSFERASE"/>
    <property type="match status" value="1"/>
</dbReference>
<name>A0A401HR75_9EURY</name>
<dbReference type="Gene3D" id="3.40.50.150">
    <property type="entry name" value="Vaccinia Virus protein VP39"/>
    <property type="match status" value="1"/>
</dbReference>